<protein>
    <recommendedName>
        <fullName evidence="3">BrnT family toxin</fullName>
    </recommendedName>
</protein>
<reference evidence="2" key="1">
    <citation type="submission" date="2017-02" db="EMBL/GenBank/DDBJ databases">
        <authorList>
            <person name="Varghese N."/>
            <person name="Submissions S."/>
        </authorList>
    </citation>
    <scope>NUCLEOTIDE SEQUENCE [LARGE SCALE GENOMIC DNA]</scope>
    <source>
        <strain evidence="2">ATCC BAA-34</strain>
    </source>
</reference>
<dbReference type="InterPro" id="IPR038573">
    <property type="entry name" value="BrnT_sf"/>
</dbReference>
<accession>A0A1T4NHZ3</accession>
<name>A0A1T4NHZ3_9BACT</name>
<evidence type="ECO:0008006" key="3">
    <source>
        <dbReference type="Google" id="ProtNLM"/>
    </source>
</evidence>
<dbReference type="Gene3D" id="3.10.450.530">
    <property type="entry name" value="Ribonuclease toxin, BrnT, of type II toxin-antitoxin system"/>
    <property type="match status" value="1"/>
</dbReference>
<dbReference type="AlphaFoldDB" id="A0A1T4NHZ3"/>
<proteinExistence type="predicted"/>
<evidence type="ECO:0000313" key="2">
    <source>
        <dbReference type="Proteomes" id="UP000190102"/>
    </source>
</evidence>
<dbReference type="EMBL" id="FUWR01000007">
    <property type="protein sequence ID" value="SJZ78824.1"/>
    <property type="molecule type" value="Genomic_DNA"/>
</dbReference>
<dbReference type="InterPro" id="IPR007460">
    <property type="entry name" value="BrnT_toxin"/>
</dbReference>
<dbReference type="Pfam" id="PF04365">
    <property type="entry name" value="BrnT_toxin"/>
    <property type="match status" value="1"/>
</dbReference>
<gene>
    <name evidence="1" type="ORF">SAMN02745119_01641</name>
</gene>
<dbReference type="STRING" id="115783.SAMN02745119_01641"/>
<keyword evidence="2" id="KW-1185">Reference proteome</keyword>
<dbReference type="Proteomes" id="UP000190102">
    <property type="component" value="Unassembled WGS sequence"/>
</dbReference>
<sequence length="91" mass="10730">MIYEWDENKRLKNFEKHGYDLADGQLVYESPTKITVESHRPNEHRWLDIAEVGGEVVVLSLTYTLRRDAVRCISLRKASRKERSLYYGQNS</sequence>
<dbReference type="RefSeq" id="WP_078789939.1">
    <property type="nucleotide sequence ID" value="NZ_FUWR01000007.1"/>
</dbReference>
<organism evidence="1 2">
    <name type="scientific">Trichlorobacter thiogenes</name>
    <dbReference type="NCBI Taxonomy" id="115783"/>
    <lineage>
        <taxon>Bacteria</taxon>
        <taxon>Pseudomonadati</taxon>
        <taxon>Thermodesulfobacteriota</taxon>
        <taxon>Desulfuromonadia</taxon>
        <taxon>Geobacterales</taxon>
        <taxon>Geobacteraceae</taxon>
        <taxon>Trichlorobacter</taxon>
    </lineage>
</organism>
<evidence type="ECO:0000313" key="1">
    <source>
        <dbReference type="EMBL" id="SJZ78824.1"/>
    </source>
</evidence>